<sequence length="54" mass="5773">MRKYLFLLMFSFALSTSLVSCRETKNAADATGEAIEEGVNEAGENTGLGGEDDL</sequence>
<dbReference type="RefSeq" id="WP_380748683.1">
    <property type="nucleotide sequence ID" value="NZ_JBHULT010000006.1"/>
</dbReference>
<accession>A0ABW5IUG7</accession>
<evidence type="ECO:0000256" key="1">
    <source>
        <dbReference type="SAM" id="MobiDB-lite"/>
    </source>
</evidence>
<protein>
    <submittedName>
        <fullName evidence="3">Uncharacterized protein</fullName>
    </submittedName>
</protein>
<keyword evidence="2" id="KW-0732">Signal</keyword>
<organism evidence="3 4">
    <name type="scientific">Salinimicrobium flavum</name>
    <dbReference type="NCBI Taxonomy" id="1737065"/>
    <lineage>
        <taxon>Bacteria</taxon>
        <taxon>Pseudomonadati</taxon>
        <taxon>Bacteroidota</taxon>
        <taxon>Flavobacteriia</taxon>
        <taxon>Flavobacteriales</taxon>
        <taxon>Flavobacteriaceae</taxon>
        <taxon>Salinimicrobium</taxon>
    </lineage>
</organism>
<dbReference type="PROSITE" id="PS51257">
    <property type="entry name" value="PROKAR_LIPOPROTEIN"/>
    <property type="match status" value="1"/>
</dbReference>
<feature type="region of interest" description="Disordered" evidence="1">
    <location>
        <begin position="30"/>
        <end position="54"/>
    </location>
</feature>
<evidence type="ECO:0000256" key="2">
    <source>
        <dbReference type="SAM" id="SignalP"/>
    </source>
</evidence>
<evidence type="ECO:0000313" key="4">
    <source>
        <dbReference type="Proteomes" id="UP001597468"/>
    </source>
</evidence>
<dbReference type="EMBL" id="JBHULT010000006">
    <property type="protein sequence ID" value="MFD2517028.1"/>
    <property type="molecule type" value="Genomic_DNA"/>
</dbReference>
<feature type="chain" id="PRO_5047541879" evidence="2">
    <location>
        <begin position="23"/>
        <end position="54"/>
    </location>
</feature>
<gene>
    <name evidence="3" type="ORF">ACFSTG_03920</name>
</gene>
<evidence type="ECO:0000313" key="3">
    <source>
        <dbReference type="EMBL" id="MFD2517028.1"/>
    </source>
</evidence>
<keyword evidence="4" id="KW-1185">Reference proteome</keyword>
<feature type="signal peptide" evidence="2">
    <location>
        <begin position="1"/>
        <end position="22"/>
    </location>
</feature>
<comment type="caution">
    <text evidence="3">The sequence shown here is derived from an EMBL/GenBank/DDBJ whole genome shotgun (WGS) entry which is preliminary data.</text>
</comment>
<name>A0ABW5IUG7_9FLAO</name>
<reference evidence="4" key="1">
    <citation type="journal article" date="2019" name="Int. J. Syst. Evol. Microbiol.">
        <title>The Global Catalogue of Microorganisms (GCM) 10K type strain sequencing project: providing services to taxonomists for standard genome sequencing and annotation.</title>
        <authorList>
            <consortium name="The Broad Institute Genomics Platform"/>
            <consortium name="The Broad Institute Genome Sequencing Center for Infectious Disease"/>
            <person name="Wu L."/>
            <person name="Ma J."/>
        </authorList>
    </citation>
    <scope>NUCLEOTIDE SEQUENCE [LARGE SCALE GENOMIC DNA]</scope>
    <source>
        <strain evidence="4">KCTC 42585</strain>
    </source>
</reference>
<proteinExistence type="predicted"/>
<dbReference type="Proteomes" id="UP001597468">
    <property type="component" value="Unassembled WGS sequence"/>
</dbReference>